<proteinExistence type="inferred from homology"/>
<keyword evidence="2" id="KW-0313">Glucose metabolism</keyword>
<dbReference type="GO" id="GO:0006006">
    <property type="term" value="P:glucose metabolic process"/>
    <property type="evidence" value="ECO:0007669"/>
    <property type="project" value="UniProtKB-KW"/>
</dbReference>
<dbReference type="InterPro" id="IPR011045">
    <property type="entry name" value="N2O_reductase_N"/>
</dbReference>
<keyword evidence="3" id="KW-0732">Signal</keyword>
<name>A0A1G6H3G2_9GAMM</name>
<dbReference type="SUPFAM" id="SSF50974">
    <property type="entry name" value="Nitrous oxide reductase, N-terminal domain"/>
    <property type="match status" value="1"/>
</dbReference>
<sequence>MKPFSKLFVALSLSVPLLYGTTSFAENNSMVQQGQKFLVGTWTGLPEGSKVPSHIASEGLYTVQLNQDGSLLPISELEIPHPSWITFSKDHRFAYVTNEMEKGRVTALAVEADGKLKKLNDVSSLGDHPTHSTLSPDGKYLLVANYSVAPNNSGVVVLPILANGKLGEAVQNIPYLQGSNVVKGRQESGHAHSVTFSPDGKTVYAADLGSDLVKAYDYQPGDKTPLKANKSKDLVFSKGSGPRHLVFSKNGKYAYVTAEMSAEVTVFEEKNNKLVEVQRVALSETGHESHKSASGLAFSPDQQFLYVGNRKEINEIVAYKVDLNTGLLSLVGRYSSSGLEPRAFSIDPSGNYLIVSNVNSHTVSEFKRNKTTGVLTPTRIALQIGQPTDIKFIP</sequence>
<dbReference type="AlphaFoldDB" id="A0A1G6H3G2"/>
<feature type="chain" id="PRO_5017243195" evidence="3">
    <location>
        <begin position="26"/>
        <end position="394"/>
    </location>
</feature>
<dbReference type="OrthoDB" id="9790815at2"/>
<keyword evidence="4" id="KW-0413">Isomerase</keyword>
<evidence type="ECO:0000256" key="1">
    <source>
        <dbReference type="ARBA" id="ARBA00005564"/>
    </source>
</evidence>
<dbReference type="RefSeq" id="WP_092747184.1">
    <property type="nucleotide sequence ID" value="NZ_FMYL01000003.1"/>
</dbReference>
<dbReference type="PANTHER" id="PTHR30344">
    <property type="entry name" value="6-PHOSPHOGLUCONOLACTONASE-RELATED"/>
    <property type="match status" value="1"/>
</dbReference>
<dbReference type="EMBL" id="FMYL01000003">
    <property type="protein sequence ID" value="SDB88694.1"/>
    <property type="molecule type" value="Genomic_DNA"/>
</dbReference>
<evidence type="ECO:0000313" key="5">
    <source>
        <dbReference type="Proteomes" id="UP000242501"/>
    </source>
</evidence>
<organism evidence="4 5">
    <name type="scientific">Acinetobacter boissieri</name>
    <dbReference type="NCBI Taxonomy" id="1219383"/>
    <lineage>
        <taxon>Bacteria</taxon>
        <taxon>Pseudomonadati</taxon>
        <taxon>Pseudomonadota</taxon>
        <taxon>Gammaproteobacteria</taxon>
        <taxon>Moraxellales</taxon>
        <taxon>Moraxellaceae</taxon>
        <taxon>Acinetobacter</taxon>
    </lineage>
</organism>
<keyword evidence="5" id="KW-1185">Reference proteome</keyword>
<dbReference type="InterPro" id="IPR015943">
    <property type="entry name" value="WD40/YVTN_repeat-like_dom_sf"/>
</dbReference>
<dbReference type="GO" id="GO:0016853">
    <property type="term" value="F:isomerase activity"/>
    <property type="evidence" value="ECO:0007669"/>
    <property type="project" value="UniProtKB-KW"/>
</dbReference>
<dbReference type="GO" id="GO:0005829">
    <property type="term" value="C:cytosol"/>
    <property type="evidence" value="ECO:0007669"/>
    <property type="project" value="TreeGrafter"/>
</dbReference>
<dbReference type="PANTHER" id="PTHR30344:SF1">
    <property type="entry name" value="6-PHOSPHOGLUCONOLACTONASE"/>
    <property type="match status" value="1"/>
</dbReference>
<dbReference type="InterPro" id="IPR019405">
    <property type="entry name" value="Lactonase_7-beta_prop"/>
</dbReference>
<dbReference type="Pfam" id="PF10282">
    <property type="entry name" value="Lactonase"/>
    <property type="match status" value="1"/>
</dbReference>
<evidence type="ECO:0000256" key="3">
    <source>
        <dbReference type="SAM" id="SignalP"/>
    </source>
</evidence>
<accession>A0A1G6H3G2</accession>
<dbReference type="Gene3D" id="2.130.10.10">
    <property type="entry name" value="YVTN repeat-like/Quinoprotein amine dehydrogenase"/>
    <property type="match status" value="1"/>
</dbReference>
<evidence type="ECO:0000256" key="2">
    <source>
        <dbReference type="ARBA" id="ARBA00022526"/>
    </source>
</evidence>
<comment type="similarity">
    <text evidence="1">Belongs to the cycloisomerase 2 family.</text>
</comment>
<keyword evidence="2" id="KW-0119">Carbohydrate metabolism</keyword>
<dbReference type="GO" id="GO:0017057">
    <property type="term" value="F:6-phosphogluconolactonase activity"/>
    <property type="evidence" value="ECO:0007669"/>
    <property type="project" value="TreeGrafter"/>
</dbReference>
<protein>
    <submittedName>
        <fullName evidence="4">6-phosphogluconolactonase, cycloisomerase 2 family</fullName>
    </submittedName>
</protein>
<evidence type="ECO:0000313" key="4">
    <source>
        <dbReference type="EMBL" id="SDB88694.1"/>
    </source>
</evidence>
<feature type="signal peptide" evidence="3">
    <location>
        <begin position="1"/>
        <end position="25"/>
    </location>
</feature>
<dbReference type="InterPro" id="IPR050282">
    <property type="entry name" value="Cycloisomerase_2"/>
</dbReference>
<dbReference type="Proteomes" id="UP000242501">
    <property type="component" value="Unassembled WGS sequence"/>
</dbReference>
<reference evidence="5" key="1">
    <citation type="submission" date="2016-09" db="EMBL/GenBank/DDBJ databases">
        <authorList>
            <person name="Varghese N."/>
            <person name="Submissions S."/>
        </authorList>
    </citation>
    <scope>NUCLEOTIDE SEQUENCE [LARGE SCALE GENOMIC DNA]</scope>
    <source>
        <strain evidence="5">ANC 4422</strain>
    </source>
</reference>
<dbReference type="STRING" id="1219383.SAMN05421733_103235"/>
<gene>
    <name evidence="4" type="ORF">SAMN05421733_103235</name>
</gene>